<dbReference type="InterPro" id="IPR011013">
    <property type="entry name" value="Gal_mutarotase_sf_dom"/>
</dbReference>
<dbReference type="InterPro" id="IPR037018">
    <property type="entry name" value="GH65_N"/>
</dbReference>
<comment type="caution">
    <text evidence="7">The sequence shown here is derived from an EMBL/GenBank/DDBJ whole genome shotgun (WGS) entry which is preliminary data.</text>
</comment>
<evidence type="ECO:0000259" key="4">
    <source>
        <dbReference type="Pfam" id="PF03632"/>
    </source>
</evidence>
<dbReference type="SUPFAM" id="SSF48208">
    <property type="entry name" value="Six-hairpin glycosidases"/>
    <property type="match status" value="1"/>
</dbReference>
<accession>A0ABV7D6J8</accession>
<feature type="domain" description="Glycoside hydrolase family 65 C-terminal" evidence="5">
    <location>
        <begin position="712"/>
        <end position="772"/>
    </location>
</feature>
<dbReference type="InterPro" id="IPR012341">
    <property type="entry name" value="6hp_glycosidase-like_sf"/>
</dbReference>
<proteinExistence type="inferred from homology"/>
<dbReference type="Gene3D" id="2.70.98.40">
    <property type="entry name" value="Glycoside hydrolase, family 65, N-terminal domain"/>
    <property type="match status" value="1"/>
</dbReference>
<reference evidence="8" key="1">
    <citation type="journal article" date="2019" name="Int. J. Syst. Evol. Microbiol.">
        <title>The Global Catalogue of Microorganisms (GCM) 10K type strain sequencing project: providing services to taxonomists for standard genome sequencing and annotation.</title>
        <authorList>
            <consortium name="The Broad Institute Genomics Platform"/>
            <consortium name="The Broad Institute Genome Sequencing Center for Infectious Disease"/>
            <person name="Wu L."/>
            <person name="Ma J."/>
        </authorList>
    </citation>
    <scope>NUCLEOTIDE SEQUENCE [LARGE SCALE GENOMIC DNA]</scope>
    <source>
        <strain evidence="8">KCTC 62164</strain>
    </source>
</reference>
<evidence type="ECO:0000256" key="2">
    <source>
        <dbReference type="ARBA" id="ARBA00022676"/>
    </source>
</evidence>
<keyword evidence="3" id="KW-0808">Transferase</keyword>
<comment type="similarity">
    <text evidence="1">Belongs to the glycosyl hydrolase 65 family.</text>
</comment>
<keyword evidence="7" id="KW-0378">Hydrolase</keyword>
<gene>
    <name evidence="7" type="ORF">ACFOKA_11535</name>
</gene>
<dbReference type="InterPro" id="IPR008928">
    <property type="entry name" value="6-hairpin_glycosidase_sf"/>
</dbReference>
<sequence length="781" mass="86904">MGLVESNKNNAGHGMPDAWLLNEPVFDAAQLAVRETLMAQANGYLGTRGTYEEPVAAGIDTIEGTYINGAYLREPIHYDEKAYGFATHNNKMIMVPDVKRLMLRAGDSLLEQGSSSFTENTRSLDMRDGLLVSTRVWQVADTKSVRVRTKRFVSSVSSGLMVQEIEISSIDYSGPISLGTGIDAGYGIETETDDPRAGALSIRQCLAFCNVDISENTAVTTHTITDSERVIVTACGYDLESTGAVETCSVEESSFWGWDLALQLKAGERLLLRKYTAYADGAAENAEMLAKQAQETVEKAKSKGFENLMVEQRTAFAGFWKSADIEIQGDEAVQQGMRFNMFHLYQSTGRDGKRSLGAKGLSGPGYDGHYFWDTEIYAVPFFVFTQPATARSLITYRINALEGARARARIMGHSKGALYPWRTIGGEECSSFFPASTAQYHINAAIAYALIQYLEATEDQTILKEGGAEMLFETARLWMGLGQFSDRHDGKFCIFEVTGPDEYTAMVDNNLYTNAMAQHHLAHAAKIFADLQVSDPILIKGILDKTGMRAAEAQDWEKAANLMYLPYDDTMKVHEQCEGFFAKPEWDFAGTPAEKHPLLLHYHPLVIYRHQVLKQADVVLAQVLLSAQFSTEDKRRNLAYYEPRTTHDSTLSACMYSIANSEVGDRQKAYEMFEETYRMDLENRHANTHYGLHMACMAGSWLSLVYGFAGVRFEGGTLYFNPYLPKGWDEYSFSMHIKGRVIAVCVTASATVYKLHAGNDLEISHKGSLYRLVAGQPFKAE</sequence>
<dbReference type="Gene3D" id="2.60.420.10">
    <property type="entry name" value="Maltose phosphorylase, domain 3"/>
    <property type="match status" value="1"/>
</dbReference>
<organism evidence="7 8">
    <name type="scientific">Kordiimonas pumila</name>
    <dbReference type="NCBI Taxonomy" id="2161677"/>
    <lineage>
        <taxon>Bacteria</taxon>
        <taxon>Pseudomonadati</taxon>
        <taxon>Pseudomonadota</taxon>
        <taxon>Alphaproteobacteria</taxon>
        <taxon>Kordiimonadales</taxon>
        <taxon>Kordiimonadaceae</taxon>
        <taxon>Kordiimonas</taxon>
    </lineage>
</organism>
<evidence type="ECO:0000259" key="6">
    <source>
        <dbReference type="Pfam" id="PF03636"/>
    </source>
</evidence>
<evidence type="ECO:0000256" key="3">
    <source>
        <dbReference type="ARBA" id="ARBA00022679"/>
    </source>
</evidence>
<dbReference type="InterPro" id="IPR005196">
    <property type="entry name" value="Glyco_hydro_65_N"/>
</dbReference>
<evidence type="ECO:0000313" key="8">
    <source>
        <dbReference type="Proteomes" id="UP001595444"/>
    </source>
</evidence>
<dbReference type="EMBL" id="JBHRSL010000010">
    <property type="protein sequence ID" value="MFC3052535.1"/>
    <property type="molecule type" value="Genomic_DNA"/>
</dbReference>
<dbReference type="Pfam" id="PF03633">
    <property type="entry name" value="Glyco_hydro_65C"/>
    <property type="match status" value="1"/>
</dbReference>
<dbReference type="InterPro" id="IPR005194">
    <property type="entry name" value="Glyco_hydro_65_C"/>
</dbReference>
<feature type="domain" description="Glycoside hydrolase family 65 central catalytic" evidence="4">
    <location>
        <begin position="338"/>
        <end position="701"/>
    </location>
</feature>
<dbReference type="PANTHER" id="PTHR11051:SF8">
    <property type="entry name" value="PROTEIN-GLUCOSYLGALACTOSYLHYDROXYLYSINE GLUCOSIDASE"/>
    <property type="match status" value="1"/>
</dbReference>
<dbReference type="Proteomes" id="UP001595444">
    <property type="component" value="Unassembled WGS sequence"/>
</dbReference>
<dbReference type="Gene3D" id="1.50.10.10">
    <property type="match status" value="1"/>
</dbReference>
<keyword evidence="2" id="KW-0328">Glycosyltransferase</keyword>
<dbReference type="InterPro" id="IPR017045">
    <property type="entry name" value="Malt_Pase/Glycosyl_Hdrlase"/>
</dbReference>
<protein>
    <submittedName>
        <fullName evidence="7">Glycoside hydrolase family 65 protein</fullName>
    </submittedName>
</protein>
<name>A0ABV7D6J8_9PROT</name>
<dbReference type="Pfam" id="PF03636">
    <property type="entry name" value="Glyco_hydro_65N"/>
    <property type="match status" value="1"/>
</dbReference>
<dbReference type="PANTHER" id="PTHR11051">
    <property type="entry name" value="GLYCOSYL HYDROLASE-RELATED"/>
    <property type="match status" value="1"/>
</dbReference>
<evidence type="ECO:0000256" key="1">
    <source>
        <dbReference type="ARBA" id="ARBA00006768"/>
    </source>
</evidence>
<keyword evidence="8" id="KW-1185">Reference proteome</keyword>
<dbReference type="RefSeq" id="WP_194213802.1">
    <property type="nucleotide sequence ID" value="NZ_CP061205.1"/>
</dbReference>
<dbReference type="GO" id="GO:0016787">
    <property type="term" value="F:hydrolase activity"/>
    <property type="evidence" value="ECO:0007669"/>
    <property type="project" value="UniProtKB-KW"/>
</dbReference>
<evidence type="ECO:0000259" key="5">
    <source>
        <dbReference type="Pfam" id="PF03633"/>
    </source>
</evidence>
<evidence type="ECO:0000313" key="7">
    <source>
        <dbReference type="EMBL" id="MFC3052535.1"/>
    </source>
</evidence>
<dbReference type="InterPro" id="IPR005195">
    <property type="entry name" value="Glyco_hydro_65_M"/>
</dbReference>
<dbReference type="Pfam" id="PF03632">
    <property type="entry name" value="Glyco_hydro_65m"/>
    <property type="match status" value="1"/>
</dbReference>
<dbReference type="PIRSF" id="PIRSF036289">
    <property type="entry name" value="Glycosyl_hydrolase_malt_phosph"/>
    <property type="match status" value="1"/>
</dbReference>
<dbReference type="SUPFAM" id="SSF74650">
    <property type="entry name" value="Galactose mutarotase-like"/>
    <property type="match status" value="1"/>
</dbReference>
<feature type="domain" description="Glycoside hydrolase family 65 N-terminal" evidence="6">
    <location>
        <begin position="24"/>
        <end position="279"/>
    </location>
</feature>